<evidence type="ECO:0000313" key="6">
    <source>
        <dbReference type="EnsemblProtists" id="EKX38263"/>
    </source>
</evidence>
<evidence type="ECO:0000313" key="7">
    <source>
        <dbReference type="Proteomes" id="UP000011087"/>
    </source>
</evidence>
<dbReference type="SUPFAM" id="SSF50156">
    <property type="entry name" value="PDZ domain-like"/>
    <property type="match status" value="1"/>
</dbReference>
<comment type="similarity">
    <text evidence="1">Belongs to the proteasome subunit p27 family.</text>
</comment>
<dbReference type="InterPro" id="IPR035269">
    <property type="entry name" value="PSMD9"/>
</dbReference>
<dbReference type="RefSeq" id="XP_005825243.1">
    <property type="nucleotide sequence ID" value="XM_005825186.1"/>
</dbReference>
<keyword evidence="7" id="KW-1185">Reference proteome</keyword>
<organism evidence="5">
    <name type="scientific">Guillardia theta (strain CCMP2712)</name>
    <name type="common">Cryptophyte</name>
    <dbReference type="NCBI Taxonomy" id="905079"/>
    <lineage>
        <taxon>Eukaryota</taxon>
        <taxon>Cryptophyceae</taxon>
        <taxon>Pyrenomonadales</taxon>
        <taxon>Geminigeraceae</taxon>
        <taxon>Guillardia</taxon>
    </lineage>
</organism>
<gene>
    <name evidence="5" type="ORF">GUITHDRAFT_144371</name>
</gene>
<dbReference type="HOGENOM" id="CLU_073146_2_1_1"/>
<reference evidence="6" key="3">
    <citation type="submission" date="2015-06" db="UniProtKB">
        <authorList>
            <consortium name="EnsemblProtists"/>
        </authorList>
    </citation>
    <scope>IDENTIFICATION</scope>
</reference>
<dbReference type="PANTHER" id="PTHR12651:SF1">
    <property type="entry name" value="26S PROTEASOME NON-ATPASE REGULATORY SUBUNIT 9"/>
    <property type="match status" value="1"/>
</dbReference>
<accession>L1IPU0</accession>
<dbReference type="InterPro" id="IPR040815">
    <property type="entry name" value="Nas2_N"/>
</dbReference>
<dbReference type="GO" id="GO:0070682">
    <property type="term" value="P:proteasome regulatory particle assembly"/>
    <property type="evidence" value="ECO:0007669"/>
    <property type="project" value="InterPro"/>
</dbReference>
<dbReference type="STRING" id="905079.L1IPU0"/>
<dbReference type="GO" id="GO:0005634">
    <property type="term" value="C:nucleus"/>
    <property type="evidence" value="ECO:0007669"/>
    <property type="project" value="TreeGrafter"/>
</dbReference>
<evidence type="ECO:0000259" key="4">
    <source>
        <dbReference type="Pfam" id="PF18265"/>
    </source>
</evidence>
<evidence type="ECO:0000256" key="2">
    <source>
        <dbReference type="ARBA" id="ARBA00023186"/>
    </source>
</evidence>
<feature type="domain" description="Nas2 N-terminal" evidence="4">
    <location>
        <begin position="12"/>
        <end position="91"/>
    </location>
</feature>
<protein>
    <recommendedName>
        <fullName evidence="8">26S proteasome non-ATPase regulatory subunit 9</fullName>
    </recommendedName>
</protein>
<dbReference type="Proteomes" id="UP000011087">
    <property type="component" value="Unassembled WGS sequence"/>
</dbReference>
<dbReference type="Gene3D" id="2.30.42.10">
    <property type="match status" value="1"/>
</dbReference>
<dbReference type="KEGG" id="gtt:GUITHDRAFT_144371"/>
<dbReference type="AlphaFoldDB" id="L1IPU0"/>
<dbReference type="PaxDb" id="55529-EKX38263"/>
<dbReference type="GO" id="GO:0005737">
    <property type="term" value="C:cytoplasm"/>
    <property type="evidence" value="ECO:0007669"/>
    <property type="project" value="TreeGrafter"/>
</dbReference>
<dbReference type="InterPro" id="IPR036034">
    <property type="entry name" value="PDZ_sf"/>
</dbReference>
<sequence>MANDEEELQKLFALQDKARAIESEIAQLIDVLDNMPGKPGLNGRLVDKEGFPRADVDVHTARIHRNRIACLQTDHKSIMQQVEKGLFEHHSRVKEGRIAPRHSAPIDSAASHRYAAVAPVLETQKPLRPFAVKPPSRLLLVVDEVSSDSPAQTAGLQVGDRVLAIGDVEWTAISRQGMQALAAAVQESKDRDMAVVVMREGEARTTELTLRPQVWSGRGLLGCHLNPLPLS</sequence>
<evidence type="ECO:0000259" key="3">
    <source>
        <dbReference type="Pfam" id="PF17820"/>
    </source>
</evidence>
<reference evidence="7" key="2">
    <citation type="submission" date="2012-11" db="EMBL/GenBank/DDBJ databases">
        <authorList>
            <person name="Kuo A."/>
            <person name="Curtis B.A."/>
            <person name="Tanifuji G."/>
            <person name="Burki F."/>
            <person name="Gruber A."/>
            <person name="Irimia M."/>
            <person name="Maruyama S."/>
            <person name="Arias M.C."/>
            <person name="Ball S.G."/>
            <person name="Gile G.H."/>
            <person name="Hirakawa Y."/>
            <person name="Hopkins J.F."/>
            <person name="Rensing S.A."/>
            <person name="Schmutz J."/>
            <person name="Symeonidi A."/>
            <person name="Elias M."/>
            <person name="Eveleigh R.J."/>
            <person name="Herman E.K."/>
            <person name="Klute M.J."/>
            <person name="Nakayama T."/>
            <person name="Obornik M."/>
            <person name="Reyes-Prieto A."/>
            <person name="Armbrust E.V."/>
            <person name="Aves S.J."/>
            <person name="Beiko R.G."/>
            <person name="Coutinho P."/>
            <person name="Dacks J.B."/>
            <person name="Durnford D.G."/>
            <person name="Fast N.M."/>
            <person name="Green B.R."/>
            <person name="Grisdale C."/>
            <person name="Hempe F."/>
            <person name="Henrissat B."/>
            <person name="Hoppner M.P."/>
            <person name="Ishida K.-I."/>
            <person name="Kim E."/>
            <person name="Koreny L."/>
            <person name="Kroth P.G."/>
            <person name="Liu Y."/>
            <person name="Malik S.-B."/>
            <person name="Maier U.G."/>
            <person name="McRose D."/>
            <person name="Mock T."/>
            <person name="Neilson J.A."/>
            <person name="Onodera N.T."/>
            <person name="Poole A.M."/>
            <person name="Pritham E.J."/>
            <person name="Richards T.A."/>
            <person name="Rocap G."/>
            <person name="Roy S.W."/>
            <person name="Sarai C."/>
            <person name="Schaack S."/>
            <person name="Shirato S."/>
            <person name="Slamovits C.H."/>
            <person name="Spencer D.F."/>
            <person name="Suzuki S."/>
            <person name="Worden A.Z."/>
            <person name="Zauner S."/>
            <person name="Barry K."/>
            <person name="Bell C."/>
            <person name="Bharti A.K."/>
            <person name="Crow J.A."/>
            <person name="Grimwood J."/>
            <person name="Kramer R."/>
            <person name="Lindquist E."/>
            <person name="Lucas S."/>
            <person name="Salamov A."/>
            <person name="McFadden G.I."/>
            <person name="Lane C.E."/>
            <person name="Keeling P.J."/>
            <person name="Gray M.W."/>
            <person name="Grigoriev I.V."/>
            <person name="Archibald J.M."/>
        </authorList>
    </citation>
    <scope>NUCLEOTIDE SEQUENCE</scope>
    <source>
        <strain evidence="7">CCMP2712</strain>
    </source>
</reference>
<dbReference type="EMBL" id="JH993050">
    <property type="protein sequence ID" value="EKX38263.1"/>
    <property type="molecule type" value="Genomic_DNA"/>
</dbReference>
<dbReference type="InterPro" id="IPR041489">
    <property type="entry name" value="PDZ_6"/>
</dbReference>
<evidence type="ECO:0000256" key="1">
    <source>
        <dbReference type="ARBA" id="ARBA00005256"/>
    </source>
</evidence>
<evidence type="ECO:0000313" key="5">
    <source>
        <dbReference type="EMBL" id="EKX38263.1"/>
    </source>
</evidence>
<name>L1IPU0_GUITC</name>
<dbReference type="EnsemblProtists" id="EKX38263">
    <property type="protein sequence ID" value="EKX38263"/>
    <property type="gene ID" value="GUITHDRAFT_144371"/>
</dbReference>
<dbReference type="Pfam" id="PF17820">
    <property type="entry name" value="PDZ_6"/>
    <property type="match status" value="1"/>
</dbReference>
<dbReference type="GeneID" id="17294992"/>
<dbReference type="OMA" id="DWGGRGM"/>
<dbReference type="eggNOG" id="KOG3129">
    <property type="taxonomic scope" value="Eukaryota"/>
</dbReference>
<evidence type="ECO:0008006" key="8">
    <source>
        <dbReference type="Google" id="ProtNLM"/>
    </source>
</evidence>
<dbReference type="Gene3D" id="6.10.140.1710">
    <property type="match status" value="1"/>
</dbReference>
<dbReference type="Pfam" id="PF18265">
    <property type="entry name" value="Nas2_N"/>
    <property type="match status" value="1"/>
</dbReference>
<dbReference type="FunFam" id="2.30.42.10:FF:000107">
    <property type="entry name" value="26S proteasome non-ATPase regulatory subunit 9"/>
    <property type="match status" value="1"/>
</dbReference>
<reference evidence="5 7" key="1">
    <citation type="journal article" date="2012" name="Nature">
        <title>Algal genomes reveal evolutionary mosaicism and the fate of nucleomorphs.</title>
        <authorList>
            <consortium name="DOE Joint Genome Institute"/>
            <person name="Curtis B.A."/>
            <person name="Tanifuji G."/>
            <person name="Burki F."/>
            <person name="Gruber A."/>
            <person name="Irimia M."/>
            <person name="Maruyama S."/>
            <person name="Arias M.C."/>
            <person name="Ball S.G."/>
            <person name="Gile G.H."/>
            <person name="Hirakawa Y."/>
            <person name="Hopkins J.F."/>
            <person name="Kuo A."/>
            <person name="Rensing S.A."/>
            <person name="Schmutz J."/>
            <person name="Symeonidi A."/>
            <person name="Elias M."/>
            <person name="Eveleigh R.J."/>
            <person name="Herman E.K."/>
            <person name="Klute M.J."/>
            <person name="Nakayama T."/>
            <person name="Obornik M."/>
            <person name="Reyes-Prieto A."/>
            <person name="Armbrust E.V."/>
            <person name="Aves S.J."/>
            <person name="Beiko R.G."/>
            <person name="Coutinho P."/>
            <person name="Dacks J.B."/>
            <person name="Durnford D.G."/>
            <person name="Fast N.M."/>
            <person name="Green B.R."/>
            <person name="Grisdale C.J."/>
            <person name="Hempel F."/>
            <person name="Henrissat B."/>
            <person name="Hoppner M.P."/>
            <person name="Ishida K."/>
            <person name="Kim E."/>
            <person name="Koreny L."/>
            <person name="Kroth P.G."/>
            <person name="Liu Y."/>
            <person name="Malik S.B."/>
            <person name="Maier U.G."/>
            <person name="McRose D."/>
            <person name="Mock T."/>
            <person name="Neilson J.A."/>
            <person name="Onodera N.T."/>
            <person name="Poole A.M."/>
            <person name="Pritham E.J."/>
            <person name="Richards T.A."/>
            <person name="Rocap G."/>
            <person name="Roy S.W."/>
            <person name="Sarai C."/>
            <person name="Schaack S."/>
            <person name="Shirato S."/>
            <person name="Slamovits C.H."/>
            <person name="Spencer D.F."/>
            <person name="Suzuki S."/>
            <person name="Worden A.Z."/>
            <person name="Zauner S."/>
            <person name="Barry K."/>
            <person name="Bell C."/>
            <person name="Bharti A.K."/>
            <person name="Crow J.A."/>
            <person name="Grimwood J."/>
            <person name="Kramer R."/>
            <person name="Lindquist E."/>
            <person name="Lucas S."/>
            <person name="Salamov A."/>
            <person name="McFadden G.I."/>
            <person name="Lane C.E."/>
            <person name="Keeling P.J."/>
            <person name="Gray M.W."/>
            <person name="Grigoriev I.V."/>
            <person name="Archibald J.M."/>
        </authorList>
    </citation>
    <scope>NUCLEOTIDE SEQUENCE</scope>
    <source>
        <strain evidence="5 7">CCMP2712</strain>
    </source>
</reference>
<feature type="domain" description="PDZ" evidence="3">
    <location>
        <begin position="141"/>
        <end position="197"/>
    </location>
</feature>
<dbReference type="PANTHER" id="PTHR12651">
    <property type="entry name" value="26S PROTEASOME NON-ATPASE REGULATORY SUBUNIT 9"/>
    <property type="match status" value="1"/>
</dbReference>
<keyword evidence="2" id="KW-0143">Chaperone</keyword>
<dbReference type="OrthoDB" id="72325at2759"/>
<proteinExistence type="inferred from homology"/>